<name>A0A5N0TB84_9GAMM</name>
<comment type="similarity">
    <text evidence="8">Belongs to the major facilitator superfamily. Proton-dependent oligopeptide transporter (POT/PTR) (TC 2.A.17) family.</text>
</comment>
<feature type="transmembrane region" description="Helical" evidence="9">
    <location>
        <begin position="332"/>
        <end position="351"/>
    </location>
</feature>
<organism evidence="10 11">
    <name type="scientific">Marinihelvus fidelis</name>
    <dbReference type="NCBI Taxonomy" id="2613842"/>
    <lineage>
        <taxon>Bacteria</taxon>
        <taxon>Pseudomonadati</taxon>
        <taxon>Pseudomonadota</taxon>
        <taxon>Gammaproteobacteria</taxon>
        <taxon>Chromatiales</taxon>
        <taxon>Wenzhouxiangellaceae</taxon>
        <taxon>Marinihelvus</taxon>
    </lineage>
</organism>
<gene>
    <name evidence="10" type="ORF">F3N42_08805</name>
</gene>
<feature type="transmembrane region" description="Helical" evidence="9">
    <location>
        <begin position="88"/>
        <end position="106"/>
    </location>
</feature>
<dbReference type="Pfam" id="PF00854">
    <property type="entry name" value="PTR2"/>
    <property type="match status" value="1"/>
</dbReference>
<evidence type="ECO:0000256" key="1">
    <source>
        <dbReference type="ARBA" id="ARBA00004651"/>
    </source>
</evidence>
<keyword evidence="2 8" id="KW-0813">Transport</keyword>
<evidence type="ECO:0000256" key="9">
    <source>
        <dbReference type="SAM" id="Phobius"/>
    </source>
</evidence>
<evidence type="ECO:0000256" key="8">
    <source>
        <dbReference type="RuleBase" id="RU003755"/>
    </source>
</evidence>
<keyword evidence="4 8" id="KW-0812">Transmembrane</keyword>
<comment type="subcellular location">
    <subcellularLocation>
        <location evidence="1">Cell membrane</location>
        <topology evidence="1">Multi-pass membrane protein</topology>
    </subcellularLocation>
    <subcellularLocation>
        <location evidence="8">Membrane</location>
        <topology evidence="8">Multi-pass membrane protein</topology>
    </subcellularLocation>
</comment>
<dbReference type="InterPro" id="IPR000109">
    <property type="entry name" value="POT_fam"/>
</dbReference>
<evidence type="ECO:0000313" key="10">
    <source>
        <dbReference type="EMBL" id="KAA9131694.1"/>
    </source>
</evidence>
<keyword evidence="5" id="KW-0653">Protein transport</keyword>
<feature type="transmembrane region" description="Helical" evidence="9">
    <location>
        <begin position="247"/>
        <end position="265"/>
    </location>
</feature>
<feature type="transmembrane region" description="Helical" evidence="9">
    <location>
        <begin position="442"/>
        <end position="463"/>
    </location>
</feature>
<feature type="transmembrane region" description="Helical" evidence="9">
    <location>
        <begin position="363"/>
        <end position="385"/>
    </location>
</feature>
<feature type="transmembrane region" description="Helical" evidence="9">
    <location>
        <begin position="155"/>
        <end position="173"/>
    </location>
</feature>
<feature type="transmembrane region" description="Helical" evidence="9">
    <location>
        <begin position="194"/>
        <end position="212"/>
    </location>
</feature>
<accession>A0A5N0TB84</accession>
<keyword evidence="5" id="KW-0571">Peptide transport</keyword>
<keyword evidence="11" id="KW-1185">Reference proteome</keyword>
<dbReference type="InterPro" id="IPR018456">
    <property type="entry name" value="PTR2_symporter_CS"/>
</dbReference>
<feature type="transmembrane region" description="Helical" evidence="9">
    <location>
        <begin position="218"/>
        <end position="235"/>
    </location>
</feature>
<feature type="transmembrane region" description="Helical" evidence="9">
    <location>
        <begin position="397"/>
        <end position="422"/>
    </location>
</feature>
<dbReference type="SUPFAM" id="SSF103473">
    <property type="entry name" value="MFS general substrate transporter"/>
    <property type="match status" value="1"/>
</dbReference>
<feature type="transmembrane region" description="Helical" evidence="9">
    <location>
        <begin position="303"/>
        <end position="320"/>
    </location>
</feature>
<dbReference type="PROSITE" id="PS01023">
    <property type="entry name" value="PTR2_2"/>
    <property type="match status" value="1"/>
</dbReference>
<reference evidence="10 11" key="1">
    <citation type="submission" date="2019-09" db="EMBL/GenBank/DDBJ databases">
        <title>Wenzhouxiangella sp. Genome sequencing and assembly.</title>
        <authorList>
            <person name="Zhang R."/>
        </authorList>
    </citation>
    <scope>NUCLEOTIDE SEQUENCE [LARGE SCALE GENOMIC DNA]</scope>
    <source>
        <strain evidence="10 11">W260</strain>
    </source>
</reference>
<evidence type="ECO:0000256" key="2">
    <source>
        <dbReference type="ARBA" id="ARBA00022448"/>
    </source>
</evidence>
<dbReference type="AlphaFoldDB" id="A0A5N0TB84"/>
<dbReference type="CDD" id="cd17346">
    <property type="entry name" value="MFS_DtpA_like"/>
    <property type="match status" value="1"/>
</dbReference>
<dbReference type="PANTHER" id="PTHR23517:SF15">
    <property type="entry name" value="PROTON-DEPENDENT OLIGOPEPTIDE FAMILY TRANSPORT PROTEIN"/>
    <property type="match status" value="1"/>
</dbReference>
<dbReference type="InterPro" id="IPR050171">
    <property type="entry name" value="MFS_Transporters"/>
</dbReference>
<dbReference type="GO" id="GO:1904680">
    <property type="term" value="F:peptide transmembrane transporter activity"/>
    <property type="evidence" value="ECO:0007669"/>
    <property type="project" value="InterPro"/>
</dbReference>
<feature type="transmembrane region" description="Helical" evidence="9">
    <location>
        <begin position="38"/>
        <end position="56"/>
    </location>
</feature>
<feature type="transmembrane region" description="Helical" evidence="9">
    <location>
        <begin position="127"/>
        <end position="149"/>
    </location>
</feature>
<evidence type="ECO:0000313" key="11">
    <source>
        <dbReference type="Proteomes" id="UP000325372"/>
    </source>
</evidence>
<sequence length="471" mass="50618">MWERFAFYGMRAILAVYVATTFFGHLGDQANAEASLVYGGYTALVYATGIAGGYVADRVLGYQRSILLGAIIMAAGLFVLTIEDLNWFLIGLALVVAGNGLFKPNISAMIGKLYAPGDVRRDSGFTIFYMGINLGAFIAPFITSAWIGTQYGLKWGFFAAGIGMILSTLWLEWAKGSLGSVGRPEPGKDSWTRFFVVGLAALGLAAVCYFLLSASTVLGFILVGIMAGLCVYFVVSGVRLGKVQLQRYIAMLLLFLANACFWALFEQAGSSLNFFAREFSTPMYGDSASWQAGGFGVFQSANPLYILLFAPVFAAIWPRLEKLGMNPSIPRKFALGLIQVALGFFVLVWAINNMQNPAGLVPWIFLAICYLLHTTGELCISPIGLSMVTKLADDKDVGLAMGGWFLSIAMAQYVAGIIAAIASGGGHGPAEGAAIAQYSDTYMQLFWLGLVFGIVYLVAAPLINKLMHGVK</sequence>
<evidence type="ECO:0000256" key="3">
    <source>
        <dbReference type="ARBA" id="ARBA00022475"/>
    </source>
</evidence>
<dbReference type="GO" id="GO:0006857">
    <property type="term" value="P:oligopeptide transport"/>
    <property type="evidence" value="ECO:0007669"/>
    <property type="project" value="InterPro"/>
</dbReference>
<dbReference type="Gene3D" id="1.20.1250.20">
    <property type="entry name" value="MFS general substrate transporter like domains"/>
    <property type="match status" value="1"/>
</dbReference>
<evidence type="ECO:0000256" key="6">
    <source>
        <dbReference type="ARBA" id="ARBA00022989"/>
    </source>
</evidence>
<keyword evidence="6 9" id="KW-1133">Transmembrane helix</keyword>
<evidence type="ECO:0000256" key="7">
    <source>
        <dbReference type="ARBA" id="ARBA00023136"/>
    </source>
</evidence>
<proteinExistence type="inferred from homology"/>
<evidence type="ECO:0000256" key="4">
    <source>
        <dbReference type="ARBA" id="ARBA00022692"/>
    </source>
</evidence>
<dbReference type="PANTHER" id="PTHR23517">
    <property type="entry name" value="RESISTANCE PROTEIN MDTM, PUTATIVE-RELATED-RELATED"/>
    <property type="match status" value="1"/>
</dbReference>
<dbReference type="EMBL" id="VYXP01000005">
    <property type="protein sequence ID" value="KAA9131694.1"/>
    <property type="molecule type" value="Genomic_DNA"/>
</dbReference>
<feature type="transmembrane region" description="Helical" evidence="9">
    <location>
        <begin position="65"/>
        <end position="82"/>
    </location>
</feature>
<keyword evidence="3" id="KW-1003">Cell membrane</keyword>
<dbReference type="Proteomes" id="UP000325372">
    <property type="component" value="Unassembled WGS sequence"/>
</dbReference>
<comment type="caution">
    <text evidence="10">The sequence shown here is derived from an EMBL/GenBank/DDBJ whole genome shotgun (WGS) entry which is preliminary data.</text>
</comment>
<dbReference type="NCBIfam" id="TIGR00924">
    <property type="entry name" value="yjdL_sub1_fam"/>
    <property type="match status" value="1"/>
</dbReference>
<protein>
    <submittedName>
        <fullName evidence="10">Peptide MFS transporter</fullName>
    </submittedName>
</protein>
<keyword evidence="7 9" id="KW-0472">Membrane</keyword>
<dbReference type="InterPro" id="IPR036259">
    <property type="entry name" value="MFS_trans_sf"/>
</dbReference>
<dbReference type="GO" id="GO:0005886">
    <property type="term" value="C:plasma membrane"/>
    <property type="evidence" value="ECO:0007669"/>
    <property type="project" value="UniProtKB-SubCell"/>
</dbReference>
<feature type="transmembrane region" description="Helical" evidence="9">
    <location>
        <begin position="7"/>
        <end position="26"/>
    </location>
</feature>
<evidence type="ECO:0000256" key="5">
    <source>
        <dbReference type="ARBA" id="ARBA00022856"/>
    </source>
</evidence>
<dbReference type="InterPro" id="IPR005279">
    <property type="entry name" value="Dipep/tripep_permease"/>
</dbReference>